<protein>
    <submittedName>
        <fullName evidence="1">Uncharacterized protein</fullName>
    </submittedName>
</protein>
<reference evidence="1" key="1">
    <citation type="submission" date="2019-08" db="EMBL/GenBank/DDBJ databases">
        <authorList>
            <person name="Kucharzyk K."/>
            <person name="Murdoch R.W."/>
            <person name="Higgins S."/>
            <person name="Loffler F."/>
        </authorList>
    </citation>
    <scope>NUCLEOTIDE SEQUENCE</scope>
</reference>
<comment type="caution">
    <text evidence="1">The sequence shown here is derived from an EMBL/GenBank/DDBJ whole genome shotgun (WGS) entry which is preliminary data.</text>
</comment>
<accession>A0A644YW73</accession>
<proteinExistence type="predicted"/>
<dbReference type="EMBL" id="VSSQ01005859">
    <property type="protein sequence ID" value="MPM30693.1"/>
    <property type="molecule type" value="Genomic_DNA"/>
</dbReference>
<name>A0A644YW73_9ZZZZ</name>
<gene>
    <name evidence="1" type="ORF">SDC9_77243</name>
</gene>
<sequence>MGRLLAHSSDIGMPVSTFRGPLYVEGSGVAVAVTAAVGSEDGDALAWVGAGFPQAESTRNRTTGSRKRGARSFFCFISFPPFVLTGNMIPPKVLPCQLPLVLEKDSVYNVKKEI</sequence>
<dbReference type="AlphaFoldDB" id="A0A644YW73"/>
<organism evidence="1">
    <name type="scientific">bioreactor metagenome</name>
    <dbReference type="NCBI Taxonomy" id="1076179"/>
    <lineage>
        <taxon>unclassified sequences</taxon>
        <taxon>metagenomes</taxon>
        <taxon>ecological metagenomes</taxon>
    </lineage>
</organism>
<evidence type="ECO:0000313" key="1">
    <source>
        <dbReference type="EMBL" id="MPM30693.1"/>
    </source>
</evidence>